<dbReference type="Pfam" id="PF24758">
    <property type="entry name" value="LRR_At5g56370"/>
    <property type="match status" value="1"/>
</dbReference>
<feature type="domain" description="F-box/LRR-repeat protein 15/At3g58940/PEG3-like LRR" evidence="1">
    <location>
        <begin position="46"/>
        <end position="144"/>
    </location>
</feature>
<dbReference type="AlphaFoldDB" id="A0AB32W580"/>
<protein>
    <submittedName>
        <fullName evidence="3">FBD-associated F-box protein At5g56440</fullName>
    </submittedName>
</protein>
<dbReference type="Proteomes" id="UP000694886">
    <property type="component" value="Chromosome 4"/>
</dbReference>
<gene>
    <name evidence="3" type="primary">LOC108661609</name>
</gene>
<evidence type="ECO:0000313" key="2">
    <source>
        <dbReference type="Proteomes" id="UP000694886"/>
    </source>
</evidence>
<dbReference type="GeneID" id="108661609"/>
<name>A0AB32W580_THECC</name>
<dbReference type="PANTHER" id="PTHR31900">
    <property type="entry name" value="F-BOX/RNI SUPERFAMILY PROTEIN-RELATED"/>
    <property type="match status" value="1"/>
</dbReference>
<sequence length="232" mass="26891">VLSSKWRYLWTHIDNLDLDADDFLDHIEKFGLRFYDLLKSDLPRVNAWIRYAMSCNVKELELILLLPNKERIPIKLPDNFSSCDSLVALYLGNDFVFDIPPTNKCFPSLKVLHVDAIRPDSKDNLVSEYRALRVMEVLNGVRNAKSPTLWENTIATLSSVFNDADDYFPAFLHLLHLQLGIDYCFGWKLLPHFLKNSPILKSLVLEKEYPMDEKDEMMQEVNFGWIPLGSVP</sequence>
<organism evidence="2 3">
    <name type="scientific">Theobroma cacao</name>
    <name type="common">Cacao</name>
    <name type="synonym">Cocoa</name>
    <dbReference type="NCBI Taxonomy" id="3641"/>
    <lineage>
        <taxon>Eukaryota</taxon>
        <taxon>Viridiplantae</taxon>
        <taxon>Streptophyta</taxon>
        <taxon>Embryophyta</taxon>
        <taxon>Tracheophyta</taxon>
        <taxon>Spermatophyta</taxon>
        <taxon>Magnoliopsida</taxon>
        <taxon>eudicotyledons</taxon>
        <taxon>Gunneridae</taxon>
        <taxon>Pentapetalae</taxon>
        <taxon>rosids</taxon>
        <taxon>malvids</taxon>
        <taxon>Malvales</taxon>
        <taxon>Malvaceae</taxon>
        <taxon>Byttnerioideae</taxon>
        <taxon>Theobroma</taxon>
    </lineage>
</organism>
<feature type="non-terminal residue" evidence="3">
    <location>
        <position position="1"/>
    </location>
</feature>
<evidence type="ECO:0000313" key="3">
    <source>
        <dbReference type="RefSeq" id="XP_017974557.1"/>
    </source>
</evidence>
<reference evidence="2" key="1">
    <citation type="journal article" date="1997" name="Nucleic Acids Res.">
        <title>tRNAscan-SE: a program for improved detection of transfer RNA genes in genomic sequence.</title>
        <authorList>
            <person name="Lowe T.M."/>
            <person name="Eddy S.R."/>
        </authorList>
    </citation>
    <scope>NUCLEOTIDE SEQUENCE [LARGE SCALE GENOMIC DNA]</scope>
    <source>
        <strain evidence="2">r\B97-61/B2</strain>
    </source>
</reference>
<dbReference type="RefSeq" id="XP_017974557.1">
    <property type="nucleotide sequence ID" value="XM_018119068.1"/>
</dbReference>
<dbReference type="InterPro" id="IPR055411">
    <property type="entry name" value="LRR_FXL15/At3g58940/PEG3-like"/>
</dbReference>
<evidence type="ECO:0000259" key="1">
    <source>
        <dbReference type="Pfam" id="PF24758"/>
    </source>
</evidence>
<dbReference type="InterPro" id="IPR050232">
    <property type="entry name" value="FBL13/AtMIF1-like"/>
</dbReference>
<reference evidence="3" key="2">
    <citation type="submission" date="2025-08" db="UniProtKB">
        <authorList>
            <consortium name="RefSeq"/>
        </authorList>
    </citation>
    <scope>IDENTIFICATION</scope>
</reference>
<accession>A0AB32W580</accession>
<proteinExistence type="predicted"/>
<dbReference type="Gramene" id="Tc04v2_t012210.1">
    <property type="protein sequence ID" value="Tc04v2_p012210.1"/>
    <property type="gene ID" value="Tc04v2_g012210"/>
</dbReference>
<dbReference type="KEGG" id="tcc:108661609"/>
<dbReference type="SUPFAM" id="SSF52047">
    <property type="entry name" value="RNI-like"/>
    <property type="match status" value="1"/>
</dbReference>
<dbReference type="PANTHER" id="PTHR31900:SF30">
    <property type="entry name" value="SUPERFAMILY PROTEIN, PUTATIVE-RELATED"/>
    <property type="match status" value="1"/>
</dbReference>